<dbReference type="Pfam" id="PF00580">
    <property type="entry name" value="UvrD-helicase"/>
    <property type="match status" value="1"/>
</dbReference>
<dbReference type="InterPro" id="IPR027417">
    <property type="entry name" value="P-loop_NTPase"/>
</dbReference>
<comment type="similarity">
    <text evidence="1 11">Belongs to the helicase family. UvrD subfamily.</text>
</comment>
<dbReference type="GO" id="GO:0003697">
    <property type="term" value="F:single-stranded DNA binding"/>
    <property type="evidence" value="ECO:0007669"/>
    <property type="project" value="UniProtKB-UniRule"/>
</dbReference>
<dbReference type="GO" id="GO:0006260">
    <property type="term" value="P:DNA replication"/>
    <property type="evidence" value="ECO:0007669"/>
    <property type="project" value="UniProtKB-UniRule"/>
</dbReference>
<feature type="region of interest" description="Disordered" evidence="13">
    <location>
        <begin position="650"/>
        <end position="670"/>
    </location>
</feature>
<keyword evidence="8 11" id="KW-0413">Isomerase</keyword>
<accession>A0A1E3GNW9</accession>
<keyword evidence="6 11" id="KW-0067">ATP-binding</keyword>
<dbReference type="InterPro" id="IPR014016">
    <property type="entry name" value="UvrD-like_ATP-bd"/>
</dbReference>
<organism evidence="16 17">
    <name type="scientific">Methylophaga muralis</name>
    <dbReference type="NCBI Taxonomy" id="291169"/>
    <lineage>
        <taxon>Bacteria</taxon>
        <taxon>Pseudomonadati</taxon>
        <taxon>Pseudomonadota</taxon>
        <taxon>Gammaproteobacteria</taxon>
        <taxon>Thiotrichales</taxon>
        <taxon>Piscirickettsiaceae</taxon>
        <taxon>Methylophaga</taxon>
    </lineage>
</organism>
<evidence type="ECO:0000256" key="1">
    <source>
        <dbReference type="ARBA" id="ARBA00009922"/>
    </source>
</evidence>
<dbReference type="AlphaFoldDB" id="A0A1E3GNW9"/>
<dbReference type="GO" id="GO:0016887">
    <property type="term" value="F:ATP hydrolysis activity"/>
    <property type="evidence" value="ECO:0007669"/>
    <property type="project" value="RHEA"/>
</dbReference>
<keyword evidence="7 11" id="KW-0238">DNA-binding</keyword>
<evidence type="ECO:0000256" key="9">
    <source>
        <dbReference type="ARBA" id="ARBA00034617"/>
    </source>
</evidence>
<dbReference type="EC" id="5.6.2.4" evidence="11"/>
<keyword evidence="2 11" id="KW-0235">DNA replication</keyword>
<feature type="domain" description="UvrD-like helicase C-terminal" evidence="15">
    <location>
        <begin position="284"/>
        <end position="564"/>
    </location>
</feature>
<comment type="catalytic activity">
    <reaction evidence="10 11">
        <text>ATP + H2O = ADP + phosphate + H(+)</text>
        <dbReference type="Rhea" id="RHEA:13065"/>
        <dbReference type="ChEBI" id="CHEBI:15377"/>
        <dbReference type="ChEBI" id="CHEBI:15378"/>
        <dbReference type="ChEBI" id="CHEBI:30616"/>
        <dbReference type="ChEBI" id="CHEBI:43474"/>
        <dbReference type="ChEBI" id="CHEBI:456216"/>
        <dbReference type="EC" id="5.6.2.4"/>
    </reaction>
</comment>
<evidence type="ECO:0000313" key="16">
    <source>
        <dbReference type="EMBL" id="ODN65724.1"/>
    </source>
</evidence>
<keyword evidence="17" id="KW-1185">Reference proteome</keyword>
<dbReference type="InterPro" id="IPR013986">
    <property type="entry name" value="DExx_box_DNA_helicase_dom_sf"/>
</dbReference>
<evidence type="ECO:0000259" key="15">
    <source>
        <dbReference type="PROSITE" id="PS51217"/>
    </source>
</evidence>
<evidence type="ECO:0000256" key="13">
    <source>
        <dbReference type="SAM" id="MobiDB-lite"/>
    </source>
</evidence>
<comment type="caution">
    <text evidence="16">The sequence shown here is derived from an EMBL/GenBank/DDBJ whole genome shotgun (WGS) entry which is preliminary data.</text>
</comment>
<evidence type="ECO:0000256" key="2">
    <source>
        <dbReference type="ARBA" id="ARBA00022705"/>
    </source>
</evidence>
<dbReference type="PROSITE" id="PS51217">
    <property type="entry name" value="UVRD_HELICASE_CTER"/>
    <property type="match status" value="1"/>
</dbReference>
<dbReference type="GO" id="GO:0005524">
    <property type="term" value="F:ATP binding"/>
    <property type="evidence" value="ECO:0007669"/>
    <property type="project" value="UniProtKB-UniRule"/>
</dbReference>
<feature type="binding site" evidence="11">
    <location>
        <position position="281"/>
    </location>
    <ligand>
        <name>ATP</name>
        <dbReference type="ChEBI" id="CHEBI:30616"/>
    </ligand>
</feature>
<comment type="function">
    <text evidence="11">Rep helicase is a single-stranded DNA-dependent ATPase involved in DNA replication; it can initiate unwinding at a nick in the DNA. It binds to the single-stranded DNA and acts in a progressive fashion along the DNA in the 3' to 5' direction.</text>
</comment>
<reference evidence="16 17" key="1">
    <citation type="submission" date="2016-07" db="EMBL/GenBank/DDBJ databases">
        <title>Draft Genome Sequence of Methylophaga muralis Bur 1.</title>
        <authorList>
            <person name="Vasilenko O.V."/>
            <person name="Doronina N.V."/>
            <person name="Shmareva M.N."/>
            <person name="Tarlachkov S.V."/>
            <person name="Mustakhimov I."/>
            <person name="Trotsenko Y.A."/>
        </authorList>
    </citation>
    <scope>NUCLEOTIDE SEQUENCE [LARGE SCALE GENOMIC DNA]</scope>
    <source>
        <strain evidence="16 17">Bur 1</strain>
    </source>
</reference>
<dbReference type="GO" id="GO:0005829">
    <property type="term" value="C:cytosol"/>
    <property type="evidence" value="ECO:0007669"/>
    <property type="project" value="TreeGrafter"/>
</dbReference>
<evidence type="ECO:0000256" key="11">
    <source>
        <dbReference type="HAMAP-Rule" id="MF_01920"/>
    </source>
</evidence>
<dbReference type="EMBL" id="MCRI01000043">
    <property type="protein sequence ID" value="ODN65724.1"/>
    <property type="molecule type" value="Genomic_DNA"/>
</dbReference>
<dbReference type="NCBIfam" id="TIGR01074">
    <property type="entry name" value="rep"/>
    <property type="match status" value="1"/>
</dbReference>
<dbReference type="GO" id="GO:0043138">
    <property type="term" value="F:3'-5' DNA helicase activity"/>
    <property type="evidence" value="ECO:0007669"/>
    <property type="project" value="UniProtKB-UniRule"/>
</dbReference>
<dbReference type="Proteomes" id="UP000094379">
    <property type="component" value="Unassembled WGS sequence"/>
</dbReference>
<comment type="catalytic activity">
    <reaction evidence="9 11">
        <text>Couples ATP hydrolysis with the unwinding of duplex DNA by translocating in the 3'-5' direction.</text>
        <dbReference type="EC" id="5.6.2.4"/>
    </reaction>
</comment>
<dbReference type="Gene3D" id="3.40.50.300">
    <property type="entry name" value="P-loop containing nucleotide triphosphate hydrolases"/>
    <property type="match status" value="2"/>
</dbReference>
<evidence type="ECO:0000256" key="5">
    <source>
        <dbReference type="ARBA" id="ARBA00022806"/>
    </source>
</evidence>
<dbReference type="HAMAP" id="MF_01920">
    <property type="entry name" value="Helicase_Rep"/>
    <property type="match status" value="1"/>
</dbReference>
<sequence>MKDLNPQQREAVRYIDGPLLVLAGAGSGKTRVITRKIAYLIEQCGIKASNIAAVTFTNKAAREMKERVADLMSTRQASARGLMVSTFHTLGLNILRRDGKSLGYRPGFSIFDAQDSLAVFRDLMGRDFAADSDHAQEVQNLISNWKNQLILPEQAAQIADGAQEEFAAKVYPRYVQALQAYNAVDFDDLILKPVILFREHRDVLQKWQAKIHYLLVDEYQDTNGCQYELVKQLVGIREKLTVVGDDDQSVYSWRGARPENLVQLQTDFPRLNLIKLEQNYRSMGRILRVANKLISHNPHVFEKKLWSAMGEGDAIRVIGCRDDEHESEKVISELLYHKLKHQASFKDYAILYRSNHQSRSLEKVLREHSVPYFLTGGTSFFSRVEVKDIMAYLRLLANQDDDNAFLRVINTPRRGIGSSTLQALGEYAAKRNTSMFGACFEMGLAESLPPKSVQNLEIFTRWLIDIADRAARGNLLDAIKDMIEEINYRGWLEEVSGDPNKANRRMENVDELVGWIERMIDQDTEEKSIGDIAARLTLMDIMDRQADENQADAVHLMTLHAAKGLEFPHVFIVGMEEEILPHRTSIEEDSIEEERRLAYVGITRAQRSLVMTLANTRKRYGEKVECEESRFLRELPPEDLIWMTEKTQVDPEERKERGKAHLSNIRDMLK</sequence>
<evidence type="ECO:0000256" key="7">
    <source>
        <dbReference type="ARBA" id="ARBA00023125"/>
    </source>
</evidence>
<dbReference type="PANTHER" id="PTHR11070:SF64">
    <property type="entry name" value="ATP-DEPENDENT DNA HELICASE REP"/>
    <property type="match status" value="1"/>
</dbReference>
<dbReference type="InterPro" id="IPR000212">
    <property type="entry name" value="DNA_helicase_UvrD/REP"/>
</dbReference>
<keyword evidence="3 11" id="KW-0547">Nucleotide-binding</keyword>
<dbReference type="InterPro" id="IPR014017">
    <property type="entry name" value="DNA_helicase_UvrD-like_C"/>
</dbReference>
<dbReference type="InterPro" id="IPR005752">
    <property type="entry name" value="Helicase_Rep"/>
</dbReference>
<keyword evidence="5 11" id="KW-0347">Helicase</keyword>
<evidence type="ECO:0000259" key="14">
    <source>
        <dbReference type="PROSITE" id="PS51198"/>
    </source>
</evidence>
<dbReference type="STRING" id="291169.A9E74_02506"/>
<evidence type="ECO:0000256" key="4">
    <source>
        <dbReference type="ARBA" id="ARBA00022801"/>
    </source>
</evidence>
<evidence type="ECO:0000256" key="12">
    <source>
        <dbReference type="PROSITE-ProRule" id="PRU00560"/>
    </source>
</evidence>
<feature type="binding site" evidence="12">
    <location>
        <begin position="23"/>
        <end position="30"/>
    </location>
    <ligand>
        <name>ATP</name>
        <dbReference type="ChEBI" id="CHEBI:30616"/>
    </ligand>
</feature>
<feature type="domain" description="UvrD-like helicase ATP-binding" evidence="14">
    <location>
        <begin position="2"/>
        <end position="283"/>
    </location>
</feature>
<comment type="subunit">
    <text evidence="11">Homodimer.</text>
</comment>
<dbReference type="Gene3D" id="1.10.486.10">
    <property type="entry name" value="PCRA, domain 4"/>
    <property type="match status" value="1"/>
</dbReference>
<evidence type="ECO:0000256" key="3">
    <source>
        <dbReference type="ARBA" id="ARBA00022741"/>
    </source>
</evidence>
<dbReference type="PROSITE" id="PS51198">
    <property type="entry name" value="UVRD_HELICASE_ATP_BIND"/>
    <property type="match status" value="1"/>
</dbReference>
<protein>
    <recommendedName>
        <fullName evidence="11">ATP-dependent DNA helicase Rep</fullName>
        <ecNumber evidence="11">5.6.2.4</ecNumber>
    </recommendedName>
    <alternativeName>
        <fullName evidence="11">DNA 3'-5' helicase Rep</fullName>
    </alternativeName>
</protein>
<evidence type="ECO:0000256" key="8">
    <source>
        <dbReference type="ARBA" id="ARBA00023235"/>
    </source>
</evidence>
<dbReference type="PANTHER" id="PTHR11070">
    <property type="entry name" value="UVRD / RECB / PCRA DNA HELICASE FAMILY MEMBER"/>
    <property type="match status" value="1"/>
</dbReference>
<dbReference type="SUPFAM" id="SSF52540">
    <property type="entry name" value="P-loop containing nucleoside triphosphate hydrolases"/>
    <property type="match status" value="1"/>
</dbReference>
<keyword evidence="4 11" id="KW-0378">Hydrolase</keyword>
<dbReference type="PATRIC" id="fig|291169.3.peg.2528"/>
<name>A0A1E3GNW9_9GAMM</name>
<dbReference type="Pfam" id="PF13361">
    <property type="entry name" value="UvrD_C"/>
    <property type="match status" value="1"/>
</dbReference>
<gene>
    <name evidence="11 16" type="primary">rep</name>
    <name evidence="16" type="ORF">A9E74_02506</name>
</gene>
<evidence type="ECO:0000313" key="17">
    <source>
        <dbReference type="Proteomes" id="UP000094379"/>
    </source>
</evidence>
<proteinExistence type="inferred from homology"/>
<evidence type="ECO:0000256" key="6">
    <source>
        <dbReference type="ARBA" id="ARBA00022840"/>
    </source>
</evidence>
<dbReference type="GO" id="GO:0000725">
    <property type="term" value="P:recombinational repair"/>
    <property type="evidence" value="ECO:0007669"/>
    <property type="project" value="TreeGrafter"/>
</dbReference>
<dbReference type="CDD" id="cd17932">
    <property type="entry name" value="DEXQc_UvrD"/>
    <property type="match status" value="1"/>
</dbReference>
<dbReference type="Gene3D" id="1.10.10.160">
    <property type="match status" value="1"/>
</dbReference>
<evidence type="ECO:0000256" key="10">
    <source>
        <dbReference type="ARBA" id="ARBA00048988"/>
    </source>
</evidence>
<dbReference type="RefSeq" id="WP_069296886.1">
    <property type="nucleotide sequence ID" value="NZ_MCRI01000043.1"/>
</dbReference>